<evidence type="ECO:0000313" key="14">
    <source>
        <dbReference type="EMBL" id="PJE77851.1"/>
    </source>
</evidence>
<evidence type="ECO:0000259" key="12">
    <source>
        <dbReference type="Pfam" id="PF01343"/>
    </source>
</evidence>
<comment type="caution">
    <text evidence="14">The sequence shown here is derived from an EMBL/GenBank/DDBJ whole genome shotgun (WGS) entry which is preliminary data.</text>
</comment>
<feature type="domain" description="Peptidase S49" evidence="12">
    <location>
        <begin position="177"/>
        <end position="318"/>
    </location>
</feature>
<keyword evidence="3" id="KW-1003">Cell membrane</keyword>
<dbReference type="InterPro" id="IPR047272">
    <property type="entry name" value="S49_SppA_C"/>
</dbReference>
<keyword evidence="9 11" id="KW-0472">Membrane</keyword>
<dbReference type="CDD" id="cd07023">
    <property type="entry name" value="S49_Sppa_N_C"/>
    <property type="match status" value="1"/>
</dbReference>
<evidence type="ECO:0000256" key="10">
    <source>
        <dbReference type="SAM" id="MobiDB-lite"/>
    </source>
</evidence>
<feature type="transmembrane region" description="Helical" evidence="11">
    <location>
        <begin position="20"/>
        <end position="42"/>
    </location>
</feature>
<evidence type="ECO:0000256" key="2">
    <source>
        <dbReference type="ARBA" id="ARBA00008683"/>
    </source>
</evidence>
<evidence type="ECO:0000256" key="4">
    <source>
        <dbReference type="ARBA" id="ARBA00022670"/>
    </source>
</evidence>
<evidence type="ECO:0000256" key="8">
    <source>
        <dbReference type="ARBA" id="ARBA00022989"/>
    </source>
</evidence>
<evidence type="ECO:0000256" key="5">
    <source>
        <dbReference type="ARBA" id="ARBA00022692"/>
    </source>
</evidence>
<evidence type="ECO:0000256" key="7">
    <source>
        <dbReference type="ARBA" id="ARBA00022825"/>
    </source>
</evidence>
<dbReference type="InterPro" id="IPR002142">
    <property type="entry name" value="Peptidase_S49"/>
</dbReference>
<evidence type="ECO:0000256" key="3">
    <source>
        <dbReference type="ARBA" id="ARBA00022475"/>
    </source>
</evidence>
<evidence type="ECO:0000259" key="13">
    <source>
        <dbReference type="Pfam" id="PF08496"/>
    </source>
</evidence>
<dbReference type="Pfam" id="PF01343">
    <property type="entry name" value="Peptidase_S49"/>
    <property type="match status" value="1"/>
</dbReference>
<keyword evidence="7" id="KW-0720">Serine protease</keyword>
<dbReference type="Pfam" id="PF08496">
    <property type="entry name" value="Peptidase_S49_N"/>
    <property type="match status" value="1"/>
</dbReference>
<keyword evidence="4 14" id="KW-0645">Protease</keyword>
<dbReference type="InterPro" id="IPR013703">
    <property type="entry name" value="Peptidase_S49_N_proteobac"/>
</dbReference>
<gene>
    <name evidence="14" type="primary">sohB</name>
    <name evidence="14" type="ORF">CI610_03220</name>
</gene>
<dbReference type="SUPFAM" id="SSF52096">
    <property type="entry name" value="ClpP/crotonase"/>
    <property type="match status" value="1"/>
</dbReference>
<dbReference type="GO" id="GO:0005886">
    <property type="term" value="C:plasma membrane"/>
    <property type="evidence" value="ECO:0007669"/>
    <property type="project" value="UniProtKB-SubCell"/>
</dbReference>
<name>A0A2H9T3R6_9ZZZZ</name>
<dbReference type="AlphaFoldDB" id="A0A2H9T3R6"/>
<keyword evidence="5 11" id="KW-0812">Transmembrane</keyword>
<feature type="region of interest" description="Disordered" evidence="10">
    <location>
        <begin position="82"/>
        <end position="112"/>
    </location>
</feature>
<keyword evidence="6 14" id="KW-0378">Hydrolase</keyword>
<dbReference type="EMBL" id="NSIT01000347">
    <property type="protein sequence ID" value="PJE77851.1"/>
    <property type="molecule type" value="Genomic_DNA"/>
</dbReference>
<dbReference type="EC" id="3.4.21.-" evidence="14"/>
<dbReference type="GO" id="GO:0006508">
    <property type="term" value="P:proteolysis"/>
    <property type="evidence" value="ECO:0007669"/>
    <property type="project" value="UniProtKB-KW"/>
</dbReference>
<dbReference type="InterPro" id="IPR029045">
    <property type="entry name" value="ClpP/crotonase-like_dom_sf"/>
</dbReference>
<protein>
    <submittedName>
        <fullName evidence="14">Putative protease SohB</fullName>
        <ecNumber evidence="14">3.4.21.-</ecNumber>
    </submittedName>
</protein>
<comment type="similarity">
    <text evidence="2">Belongs to the peptidase S49 family.</text>
</comment>
<feature type="transmembrane region" description="Helical" evidence="11">
    <location>
        <begin position="205"/>
        <end position="222"/>
    </location>
</feature>
<dbReference type="PANTHER" id="PTHR42987">
    <property type="entry name" value="PEPTIDASE S49"/>
    <property type="match status" value="1"/>
</dbReference>
<keyword evidence="8 11" id="KW-1133">Transmembrane helix</keyword>
<sequence length="366" mass="41415">MHECSMHGFQEVILEYFADFLLFFSKTITLLGGIAVLIALIASASHKSRKALKGHLEITQLNEHYQNLKEALQHTLMDKHQLKSHIKEGKKQKKEEQKKEKQKSEKSREKQSNKPRVFILDFYGDLKASAVKSLREEITAVLSVANPKQDEVVLRLESGGGMVHSYGLASSQLQRIRSRHIKLTIAVDKVAASGGYMMACTGNRIIAAPFAILGSIGVMAQLPNINRLLKKHEVDIELHTAGEYKRTLTMLGANTEKGRKKFKQDMEDTHQLFKDFVKNERKIVDIDKIATGEVWYGQKALEVNLVDDIMTSDEYIYQKVDTVDLIQVRYTLKKGITDKLGLATASAVDSTLMKCWERLTTSRFFS</sequence>
<dbReference type="Gene3D" id="3.90.226.10">
    <property type="entry name" value="2-enoyl-CoA Hydratase, Chain A, domain 1"/>
    <property type="match status" value="1"/>
</dbReference>
<dbReference type="PANTHER" id="PTHR42987:SF4">
    <property type="entry name" value="PROTEASE SOHB-RELATED"/>
    <property type="match status" value="1"/>
</dbReference>
<feature type="domain" description="Peptidase S49 N-terminal proteobacteria" evidence="13">
    <location>
        <begin position="15"/>
        <end position="173"/>
    </location>
</feature>
<proteinExistence type="inferred from homology"/>
<dbReference type="Gene3D" id="6.20.330.10">
    <property type="match status" value="1"/>
</dbReference>
<comment type="subcellular location">
    <subcellularLocation>
        <location evidence="1">Cell membrane</location>
    </subcellularLocation>
</comment>
<organism evidence="14">
    <name type="scientific">invertebrate metagenome</name>
    <dbReference type="NCBI Taxonomy" id="1711999"/>
    <lineage>
        <taxon>unclassified sequences</taxon>
        <taxon>metagenomes</taxon>
        <taxon>organismal metagenomes</taxon>
    </lineage>
</organism>
<evidence type="ECO:0000256" key="1">
    <source>
        <dbReference type="ARBA" id="ARBA00004236"/>
    </source>
</evidence>
<reference evidence="14" key="1">
    <citation type="journal article" date="2017" name="Appl. Environ. Microbiol.">
        <title>Molecular characterization of an Endozoicomonas-like organism causing infection in king scallop Pecten maximus L.</title>
        <authorList>
            <person name="Cano I."/>
            <person name="van Aerle R."/>
            <person name="Ross S."/>
            <person name="Verner-Jeffreys D.W."/>
            <person name="Paley R.K."/>
            <person name="Rimmer G."/>
            <person name="Ryder D."/>
            <person name="Hooper P."/>
            <person name="Stone D."/>
            <person name="Feist S.W."/>
        </authorList>
    </citation>
    <scope>NUCLEOTIDE SEQUENCE</scope>
</reference>
<dbReference type="NCBIfam" id="NF008745">
    <property type="entry name" value="PRK11778.1"/>
    <property type="match status" value="1"/>
</dbReference>
<evidence type="ECO:0000256" key="11">
    <source>
        <dbReference type="SAM" id="Phobius"/>
    </source>
</evidence>
<evidence type="ECO:0000256" key="6">
    <source>
        <dbReference type="ARBA" id="ARBA00022801"/>
    </source>
</evidence>
<accession>A0A2H9T3R6</accession>
<dbReference type="GO" id="GO:0004252">
    <property type="term" value="F:serine-type endopeptidase activity"/>
    <property type="evidence" value="ECO:0007669"/>
    <property type="project" value="InterPro"/>
</dbReference>
<evidence type="ECO:0000256" key="9">
    <source>
        <dbReference type="ARBA" id="ARBA00023136"/>
    </source>
</evidence>